<dbReference type="AlphaFoldDB" id="A0A967F2Y6"/>
<proteinExistence type="predicted"/>
<gene>
    <name evidence="1" type="ORF">HBA54_25970</name>
</gene>
<dbReference type="Proteomes" id="UP000761264">
    <property type="component" value="Unassembled WGS sequence"/>
</dbReference>
<organism evidence="1 2">
    <name type="scientific">Pelagibius litoralis</name>
    <dbReference type="NCBI Taxonomy" id="374515"/>
    <lineage>
        <taxon>Bacteria</taxon>
        <taxon>Pseudomonadati</taxon>
        <taxon>Pseudomonadota</taxon>
        <taxon>Alphaproteobacteria</taxon>
        <taxon>Rhodospirillales</taxon>
        <taxon>Rhodovibrionaceae</taxon>
        <taxon>Pelagibius</taxon>
    </lineage>
</organism>
<comment type="caution">
    <text evidence="1">The sequence shown here is derived from an EMBL/GenBank/DDBJ whole genome shotgun (WGS) entry which is preliminary data.</text>
</comment>
<dbReference type="Pfam" id="PF07302">
    <property type="entry name" value="AroM"/>
    <property type="match status" value="1"/>
</dbReference>
<sequence>MFDSERNHGTDTTMTREKLGILVVGQSPRPEVEQEFHRLVPGIQIEQRGCLDGLKREDISELAPGQGEIGIFTRLPNGEGVSLSKAAVVRHGTTQLDCLEQSGARAVVALCTGAFPEWESRPILLPSRIIRSFVNGLQSGGHLGVLSPLQSQIPATEKRWSAAGYKTTAVALSPNATAIEAQAASAIFAETPPDIILLDCVSYTLETKTIIRKATGRPVVLAITAVARTAAELIEG</sequence>
<dbReference type="InterPro" id="IPR010843">
    <property type="entry name" value="Uncharacterised_AroM"/>
</dbReference>
<reference evidence="1" key="1">
    <citation type="submission" date="2020-03" db="EMBL/GenBank/DDBJ databases">
        <title>Genome of Pelagibius litoralis DSM 21314T.</title>
        <authorList>
            <person name="Wang G."/>
        </authorList>
    </citation>
    <scope>NUCLEOTIDE SEQUENCE</scope>
    <source>
        <strain evidence="1">DSM 21314</strain>
    </source>
</reference>
<evidence type="ECO:0000313" key="2">
    <source>
        <dbReference type="Proteomes" id="UP000761264"/>
    </source>
</evidence>
<name>A0A967F2Y6_9PROT</name>
<protein>
    <submittedName>
        <fullName evidence="1">AroM family protein</fullName>
    </submittedName>
</protein>
<dbReference type="EMBL" id="JAAQPH010000031">
    <property type="protein sequence ID" value="NIA72053.1"/>
    <property type="molecule type" value="Genomic_DNA"/>
</dbReference>
<evidence type="ECO:0000313" key="1">
    <source>
        <dbReference type="EMBL" id="NIA72053.1"/>
    </source>
</evidence>
<keyword evidence="2" id="KW-1185">Reference proteome</keyword>
<dbReference type="RefSeq" id="WP_167230705.1">
    <property type="nucleotide sequence ID" value="NZ_JAAQPH010000031.1"/>
</dbReference>
<accession>A0A967F2Y6</accession>